<dbReference type="AlphaFoldDB" id="A0A9W5XKG1"/>
<evidence type="ECO:0000256" key="5">
    <source>
        <dbReference type="ARBA" id="ARBA00022989"/>
    </source>
</evidence>
<evidence type="ECO:0000256" key="2">
    <source>
        <dbReference type="ARBA" id="ARBA00022448"/>
    </source>
</evidence>
<feature type="transmembrane region" description="Helical" evidence="7">
    <location>
        <begin position="148"/>
        <end position="165"/>
    </location>
</feature>
<feature type="transmembrane region" description="Helical" evidence="7">
    <location>
        <begin position="235"/>
        <end position="258"/>
    </location>
</feature>
<feature type="transmembrane region" description="Helical" evidence="7">
    <location>
        <begin position="21"/>
        <end position="44"/>
    </location>
</feature>
<keyword evidence="6 7" id="KW-0472">Membrane</keyword>
<evidence type="ECO:0000313" key="10">
    <source>
        <dbReference type="Proteomes" id="UP000607311"/>
    </source>
</evidence>
<keyword evidence="2" id="KW-0813">Transport</keyword>
<gene>
    <name evidence="9" type="ORF">Vse01_18360</name>
</gene>
<dbReference type="PRINTS" id="PR01036">
    <property type="entry name" value="TCRTETB"/>
</dbReference>
<evidence type="ECO:0000256" key="3">
    <source>
        <dbReference type="ARBA" id="ARBA00022475"/>
    </source>
</evidence>
<dbReference type="InterPro" id="IPR036259">
    <property type="entry name" value="MFS_trans_sf"/>
</dbReference>
<keyword evidence="10" id="KW-1185">Reference proteome</keyword>
<dbReference type="Gene3D" id="1.20.1720.10">
    <property type="entry name" value="Multidrug resistance protein D"/>
    <property type="match status" value="1"/>
</dbReference>
<feature type="transmembrane region" description="Helical" evidence="7">
    <location>
        <begin position="318"/>
        <end position="337"/>
    </location>
</feature>
<dbReference type="CDD" id="cd17321">
    <property type="entry name" value="MFS_MMR_MDR_like"/>
    <property type="match status" value="1"/>
</dbReference>
<feature type="transmembrane region" description="Helical" evidence="7">
    <location>
        <begin position="210"/>
        <end position="229"/>
    </location>
</feature>
<keyword evidence="3" id="KW-1003">Cell membrane</keyword>
<feature type="transmembrane region" description="Helical" evidence="7">
    <location>
        <begin position="88"/>
        <end position="105"/>
    </location>
</feature>
<accession>A0A9W5XKG1</accession>
<dbReference type="PANTHER" id="PTHR42718:SF46">
    <property type="entry name" value="BLR6921 PROTEIN"/>
    <property type="match status" value="1"/>
</dbReference>
<sequence length="492" mass="50373">MTNKALVNGQSALDRGARPGLTLAAVAVVQFMVSLDLSVVNLGLPEIAESLGFSELGLTWVIHAYALAFGGLLLLGGKIADRYGHKRILLIGLVVFGIASLAGGFADVPGHLVAARVAQGVGAAMLAPAALALLTATFPSGKARVKAFGVWAAMNAAGGALGVLIGGVLTEYAGWEWVMWVSAPMAALAMVLTWRGIARDLPVAPEGRPDVLGALLATGGMTLLVLGIVRTDRYAWSSMVTLSTLAAAIVLLVAFVYVERTTTRDPLVRVGLLANRSVAGANTYNLIFGATMASAFYFVSLYLQRVLGTSPAETGLKFLPLAIGVVVGSVIAIKLGYKVPARTLMIAGALVSAVGFAGFGMIDSDGSFLADVLVPSVIASVGFGLCLGPMVSTATHGVAQHETGTASSLLNSSRQIGAALGLAALSTAAFEYSGKEGTPSALSDGYAFALTLGAGLWIVAAVIALVVLPRVSPATQAEQDDRELVDVPEKAV</sequence>
<evidence type="ECO:0000256" key="6">
    <source>
        <dbReference type="ARBA" id="ARBA00023136"/>
    </source>
</evidence>
<name>A0A9W5XKG1_9ACTN</name>
<feature type="transmembrane region" description="Helical" evidence="7">
    <location>
        <begin position="368"/>
        <end position="387"/>
    </location>
</feature>
<feature type="transmembrane region" description="Helical" evidence="7">
    <location>
        <begin position="279"/>
        <end position="298"/>
    </location>
</feature>
<feature type="transmembrane region" description="Helical" evidence="7">
    <location>
        <begin position="177"/>
        <end position="198"/>
    </location>
</feature>
<dbReference type="Gene3D" id="1.20.1250.20">
    <property type="entry name" value="MFS general substrate transporter like domains"/>
    <property type="match status" value="1"/>
</dbReference>
<dbReference type="GO" id="GO:0005886">
    <property type="term" value="C:plasma membrane"/>
    <property type="evidence" value="ECO:0007669"/>
    <property type="project" value="UniProtKB-SubCell"/>
</dbReference>
<dbReference type="SUPFAM" id="SSF103473">
    <property type="entry name" value="MFS general substrate transporter"/>
    <property type="match status" value="2"/>
</dbReference>
<dbReference type="EMBL" id="BOPD01000010">
    <property type="protein sequence ID" value="GIJ32688.1"/>
    <property type="molecule type" value="Genomic_DNA"/>
</dbReference>
<evidence type="ECO:0000256" key="4">
    <source>
        <dbReference type="ARBA" id="ARBA00022692"/>
    </source>
</evidence>
<comment type="caution">
    <text evidence="9">The sequence shown here is derived from an EMBL/GenBank/DDBJ whole genome shotgun (WGS) entry which is preliminary data.</text>
</comment>
<evidence type="ECO:0000256" key="1">
    <source>
        <dbReference type="ARBA" id="ARBA00004651"/>
    </source>
</evidence>
<dbReference type="GO" id="GO:0022857">
    <property type="term" value="F:transmembrane transporter activity"/>
    <property type="evidence" value="ECO:0007669"/>
    <property type="project" value="InterPro"/>
</dbReference>
<feature type="transmembrane region" description="Helical" evidence="7">
    <location>
        <begin position="56"/>
        <end position="76"/>
    </location>
</feature>
<proteinExistence type="predicted"/>
<evidence type="ECO:0000256" key="7">
    <source>
        <dbReference type="SAM" id="Phobius"/>
    </source>
</evidence>
<evidence type="ECO:0000313" key="9">
    <source>
        <dbReference type="EMBL" id="GIJ32688.1"/>
    </source>
</evidence>
<organism evidence="9 10">
    <name type="scientific">Micromonospora sediminimaris</name>
    <dbReference type="NCBI Taxonomy" id="547162"/>
    <lineage>
        <taxon>Bacteria</taxon>
        <taxon>Bacillati</taxon>
        <taxon>Actinomycetota</taxon>
        <taxon>Actinomycetes</taxon>
        <taxon>Micromonosporales</taxon>
        <taxon>Micromonosporaceae</taxon>
        <taxon>Micromonospora</taxon>
    </lineage>
</organism>
<dbReference type="PROSITE" id="PS50850">
    <property type="entry name" value="MFS"/>
    <property type="match status" value="1"/>
</dbReference>
<evidence type="ECO:0000259" key="8">
    <source>
        <dbReference type="PROSITE" id="PS50850"/>
    </source>
</evidence>
<dbReference type="Proteomes" id="UP000607311">
    <property type="component" value="Unassembled WGS sequence"/>
</dbReference>
<comment type="subcellular location">
    <subcellularLocation>
        <location evidence="1">Cell membrane</location>
        <topology evidence="1">Multi-pass membrane protein</topology>
    </subcellularLocation>
</comment>
<feature type="domain" description="Major facilitator superfamily (MFS) profile" evidence="8">
    <location>
        <begin position="22"/>
        <end position="472"/>
    </location>
</feature>
<dbReference type="Pfam" id="PF07690">
    <property type="entry name" value="MFS_1"/>
    <property type="match status" value="1"/>
</dbReference>
<dbReference type="InterPro" id="IPR011701">
    <property type="entry name" value="MFS"/>
</dbReference>
<feature type="transmembrane region" description="Helical" evidence="7">
    <location>
        <begin position="416"/>
        <end position="434"/>
    </location>
</feature>
<dbReference type="InterPro" id="IPR020846">
    <property type="entry name" value="MFS_dom"/>
</dbReference>
<reference evidence="9" key="1">
    <citation type="submission" date="2021-01" db="EMBL/GenBank/DDBJ databases">
        <title>Whole genome shotgun sequence of Verrucosispora sediminis NBRC 107745.</title>
        <authorList>
            <person name="Komaki H."/>
            <person name="Tamura T."/>
        </authorList>
    </citation>
    <scope>NUCLEOTIDE SEQUENCE</scope>
    <source>
        <strain evidence="9">NBRC 107745</strain>
    </source>
</reference>
<dbReference type="PANTHER" id="PTHR42718">
    <property type="entry name" value="MAJOR FACILITATOR SUPERFAMILY MULTIDRUG TRANSPORTER MFSC"/>
    <property type="match status" value="1"/>
</dbReference>
<protein>
    <submittedName>
        <fullName evidence="9">MFS transporter</fullName>
    </submittedName>
</protein>
<keyword evidence="5 7" id="KW-1133">Transmembrane helix</keyword>
<keyword evidence="4 7" id="KW-0812">Transmembrane</keyword>
<feature type="transmembrane region" description="Helical" evidence="7">
    <location>
        <begin position="344"/>
        <end position="362"/>
    </location>
</feature>
<feature type="transmembrane region" description="Helical" evidence="7">
    <location>
        <begin position="117"/>
        <end position="136"/>
    </location>
</feature>
<feature type="transmembrane region" description="Helical" evidence="7">
    <location>
        <begin position="446"/>
        <end position="468"/>
    </location>
</feature>